<evidence type="ECO:0000313" key="3">
    <source>
        <dbReference type="EMBL" id="CAB4124022.1"/>
    </source>
</evidence>
<evidence type="ECO:0000256" key="1">
    <source>
        <dbReference type="SAM" id="Phobius"/>
    </source>
</evidence>
<keyword evidence="1" id="KW-0472">Membrane</keyword>
<evidence type="ECO:0000313" key="2">
    <source>
        <dbReference type="EMBL" id="CAB4122167.1"/>
    </source>
</evidence>
<keyword evidence="1" id="KW-0812">Transmembrane</keyword>
<proteinExistence type="predicted"/>
<gene>
    <name evidence="4" type="ORF">UFOVP220_121</name>
    <name evidence="2" type="ORF">UFOVP26_105</name>
    <name evidence="3" type="ORF">UFOVP44_130</name>
</gene>
<protein>
    <recommendedName>
        <fullName evidence="5">HNHc domain containing protein</fullName>
    </recommendedName>
</protein>
<dbReference type="EMBL" id="LR796176">
    <property type="protein sequence ID" value="CAB4124022.1"/>
    <property type="molecule type" value="Genomic_DNA"/>
</dbReference>
<keyword evidence="1" id="KW-1133">Transmembrane helix</keyword>
<feature type="transmembrane region" description="Helical" evidence="1">
    <location>
        <begin position="25"/>
        <end position="45"/>
    </location>
</feature>
<accession>A0A6J5KMW5</accession>
<dbReference type="EMBL" id="LR798268">
    <property type="protein sequence ID" value="CAB5219677.1"/>
    <property type="molecule type" value="Genomic_DNA"/>
</dbReference>
<sequence>MVAIQELAKSELTNEKATMKNYNEMIFKMCATIVLIATIFMIMRVSDADAAGLVRPYGVIVITTTKEMICTSGYSASVRPSINYTNAIKRKWLPKGHKVSEYELDHYIPISLGGSPTEESNLWLQDWADAKRKDVLEKQLHRDVCSGKITLRQAQFKIDSWK</sequence>
<evidence type="ECO:0000313" key="4">
    <source>
        <dbReference type="EMBL" id="CAB5219677.1"/>
    </source>
</evidence>
<evidence type="ECO:0008006" key="5">
    <source>
        <dbReference type="Google" id="ProtNLM"/>
    </source>
</evidence>
<organism evidence="2">
    <name type="scientific">uncultured Caudovirales phage</name>
    <dbReference type="NCBI Taxonomy" id="2100421"/>
    <lineage>
        <taxon>Viruses</taxon>
        <taxon>Duplodnaviria</taxon>
        <taxon>Heunggongvirae</taxon>
        <taxon>Uroviricota</taxon>
        <taxon>Caudoviricetes</taxon>
        <taxon>Peduoviridae</taxon>
        <taxon>Maltschvirus</taxon>
        <taxon>Maltschvirus maltsch</taxon>
    </lineage>
</organism>
<dbReference type="EMBL" id="LR796152">
    <property type="protein sequence ID" value="CAB4122167.1"/>
    <property type="molecule type" value="Genomic_DNA"/>
</dbReference>
<reference evidence="2" key="1">
    <citation type="submission" date="2020-04" db="EMBL/GenBank/DDBJ databases">
        <authorList>
            <person name="Chiriac C."/>
            <person name="Salcher M."/>
            <person name="Ghai R."/>
            <person name="Kavagutti S V."/>
        </authorList>
    </citation>
    <scope>NUCLEOTIDE SEQUENCE</scope>
</reference>
<name>A0A6J5KMW5_9CAUD</name>